<accession>A0AAN9NWD7</accession>
<evidence type="ECO:0000313" key="2">
    <source>
        <dbReference type="Proteomes" id="UP001374584"/>
    </source>
</evidence>
<name>A0AAN9NWD7_PHACN</name>
<protein>
    <submittedName>
        <fullName evidence="1">Uncharacterized protein</fullName>
    </submittedName>
</protein>
<organism evidence="1 2">
    <name type="scientific">Phaseolus coccineus</name>
    <name type="common">Scarlet runner bean</name>
    <name type="synonym">Phaseolus multiflorus</name>
    <dbReference type="NCBI Taxonomy" id="3886"/>
    <lineage>
        <taxon>Eukaryota</taxon>
        <taxon>Viridiplantae</taxon>
        <taxon>Streptophyta</taxon>
        <taxon>Embryophyta</taxon>
        <taxon>Tracheophyta</taxon>
        <taxon>Spermatophyta</taxon>
        <taxon>Magnoliopsida</taxon>
        <taxon>eudicotyledons</taxon>
        <taxon>Gunneridae</taxon>
        <taxon>Pentapetalae</taxon>
        <taxon>rosids</taxon>
        <taxon>fabids</taxon>
        <taxon>Fabales</taxon>
        <taxon>Fabaceae</taxon>
        <taxon>Papilionoideae</taxon>
        <taxon>50 kb inversion clade</taxon>
        <taxon>NPAAA clade</taxon>
        <taxon>indigoferoid/millettioid clade</taxon>
        <taxon>Phaseoleae</taxon>
        <taxon>Phaseolus</taxon>
    </lineage>
</organism>
<dbReference type="AlphaFoldDB" id="A0AAN9NWD7"/>
<dbReference type="EMBL" id="JAYMYR010000002">
    <property type="protein sequence ID" value="KAK7377784.1"/>
    <property type="molecule type" value="Genomic_DNA"/>
</dbReference>
<dbReference type="Proteomes" id="UP001374584">
    <property type="component" value="Unassembled WGS sequence"/>
</dbReference>
<reference evidence="1 2" key="1">
    <citation type="submission" date="2024-01" db="EMBL/GenBank/DDBJ databases">
        <title>The genomes of 5 underutilized Papilionoideae crops provide insights into root nodulation and disease resistanc.</title>
        <authorList>
            <person name="Jiang F."/>
        </authorList>
    </citation>
    <scope>NUCLEOTIDE SEQUENCE [LARGE SCALE GENOMIC DNA]</scope>
    <source>
        <strain evidence="1">JINMINGXINNONG_FW02</strain>
        <tissue evidence="1">Leaves</tissue>
    </source>
</reference>
<evidence type="ECO:0000313" key="1">
    <source>
        <dbReference type="EMBL" id="KAK7377784.1"/>
    </source>
</evidence>
<gene>
    <name evidence="1" type="ORF">VNO80_03216</name>
</gene>
<keyword evidence="2" id="KW-1185">Reference proteome</keyword>
<proteinExistence type="predicted"/>
<sequence length="143" mass="15916">MKFRSSPDVGTRDGDSLKEDPFVKHIASIPSEPVICAIGFLTQECLHLRITAKANTLLNRLRLDSYFRVEAEIKRSKDSNELAQLLPYKTIPLNSSLYTPICTLFELPCEASGVGGVHLEGVPFRRAQSHLISRVTPLHSNDV</sequence>
<comment type="caution">
    <text evidence="1">The sequence shown here is derived from an EMBL/GenBank/DDBJ whole genome shotgun (WGS) entry which is preliminary data.</text>
</comment>